<dbReference type="InterPro" id="IPR004761">
    <property type="entry name" value="Spore_GerAB"/>
</dbReference>
<feature type="transmembrane region" description="Helical" evidence="8">
    <location>
        <begin position="118"/>
        <end position="141"/>
    </location>
</feature>
<keyword evidence="10" id="KW-1185">Reference proteome</keyword>
<evidence type="ECO:0000256" key="6">
    <source>
        <dbReference type="ARBA" id="ARBA00022989"/>
    </source>
</evidence>
<feature type="transmembrane region" description="Helical" evidence="8">
    <location>
        <begin position="340"/>
        <end position="358"/>
    </location>
</feature>
<evidence type="ECO:0000313" key="9">
    <source>
        <dbReference type="EMBL" id="GGB56045.1"/>
    </source>
</evidence>
<dbReference type="GO" id="GO:0016020">
    <property type="term" value="C:membrane"/>
    <property type="evidence" value="ECO:0007669"/>
    <property type="project" value="UniProtKB-SubCell"/>
</dbReference>
<dbReference type="RefSeq" id="WP_088049607.1">
    <property type="nucleotide sequence ID" value="NZ_BMJD01000041.1"/>
</dbReference>
<feature type="transmembrane region" description="Helical" evidence="8">
    <location>
        <begin position="88"/>
        <end position="112"/>
    </location>
</feature>
<evidence type="ECO:0000256" key="1">
    <source>
        <dbReference type="ARBA" id="ARBA00004141"/>
    </source>
</evidence>
<evidence type="ECO:0000256" key="8">
    <source>
        <dbReference type="SAM" id="Phobius"/>
    </source>
</evidence>
<comment type="subcellular location">
    <subcellularLocation>
        <location evidence="1">Membrane</location>
        <topology evidence="1">Multi-pass membrane protein</topology>
    </subcellularLocation>
</comment>
<accession>A0A9W5X6Z0</accession>
<feature type="transmembrane region" description="Helical" evidence="8">
    <location>
        <begin position="273"/>
        <end position="296"/>
    </location>
</feature>
<feature type="transmembrane region" description="Helical" evidence="8">
    <location>
        <begin position="195"/>
        <end position="212"/>
    </location>
</feature>
<reference evidence="9" key="1">
    <citation type="journal article" date="2014" name="Int. J. Syst. Evol. Microbiol.">
        <title>Complete genome sequence of Corynebacterium casei LMG S-19264T (=DSM 44701T), isolated from a smear-ripened cheese.</title>
        <authorList>
            <consortium name="US DOE Joint Genome Institute (JGI-PGF)"/>
            <person name="Walter F."/>
            <person name="Albersmeier A."/>
            <person name="Kalinowski J."/>
            <person name="Ruckert C."/>
        </authorList>
    </citation>
    <scope>NUCLEOTIDE SEQUENCE</scope>
    <source>
        <strain evidence="9">CGMCC 1.15454</strain>
    </source>
</reference>
<comment type="caution">
    <text evidence="9">The sequence shown here is derived from an EMBL/GenBank/DDBJ whole genome shotgun (WGS) entry which is preliminary data.</text>
</comment>
<dbReference type="AlphaFoldDB" id="A0A9W5X6Z0"/>
<keyword evidence="6 8" id="KW-1133">Transmembrane helix</keyword>
<protein>
    <submittedName>
        <fullName evidence="9">Germination protein GerB</fullName>
    </submittedName>
</protein>
<keyword evidence="3" id="KW-0813">Transport</keyword>
<dbReference type="GO" id="GO:0009847">
    <property type="term" value="P:spore germination"/>
    <property type="evidence" value="ECO:0007669"/>
    <property type="project" value="InterPro"/>
</dbReference>
<dbReference type="Proteomes" id="UP000621492">
    <property type="component" value="Unassembled WGS sequence"/>
</dbReference>
<evidence type="ECO:0000313" key="10">
    <source>
        <dbReference type="Proteomes" id="UP000621492"/>
    </source>
</evidence>
<dbReference type="PANTHER" id="PTHR34975:SF2">
    <property type="entry name" value="SPORE GERMINATION PROTEIN A2"/>
    <property type="match status" value="1"/>
</dbReference>
<gene>
    <name evidence="9" type="ORF">GCM10011409_37030</name>
</gene>
<feature type="transmembrane region" description="Helical" evidence="8">
    <location>
        <begin position="146"/>
        <end position="166"/>
    </location>
</feature>
<dbReference type="EMBL" id="BMJD01000041">
    <property type="protein sequence ID" value="GGB56045.1"/>
    <property type="molecule type" value="Genomic_DNA"/>
</dbReference>
<dbReference type="NCBIfam" id="TIGR00912">
    <property type="entry name" value="2A0309"/>
    <property type="match status" value="1"/>
</dbReference>
<feature type="transmembrane region" description="Helical" evidence="8">
    <location>
        <begin position="46"/>
        <end position="68"/>
    </location>
</feature>
<name>A0A9W5X6Z0_9BACI</name>
<dbReference type="Pfam" id="PF03845">
    <property type="entry name" value="Spore_permease"/>
    <property type="match status" value="1"/>
</dbReference>
<feature type="transmembrane region" description="Helical" evidence="8">
    <location>
        <begin position="308"/>
        <end position="328"/>
    </location>
</feature>
<evidence type="ECO:0000256" key="7">
    <source>
        <dbReference type="ARBA" id="ARBA00023136"/>
    </source>
</evidence>
<dbReference type="Gene3D" id="1.20.1740.10">
    <property type="entry name" value="Amino acid/polyamine transporter I"/>
    <property type="match status" value="1"/>
</dbReference>
<evidence type="ECO:0000256" key="4">
    <source>
        <dbReference type="ARBA" id="ARBA00022544"/>
    </source>
</evidence>
<keyword evidence="7 8" id="KW-0472">Membrane</keyword>
<evidence type="ECO:0000256" key="3">
    <source>
        <dbReference type="ARBA" id="ARBA00022448"/>
    </source>
</evidence>
<feature type="transmembrane region" description="Helical" evidence="8">
    <location>
        <begin position="15"/>
        <end position="34"/>
    </location>
</feature>
<reference evidence="9" key="2">
    <citation type="submission" date="2020-09" db="EMBL/GenBank/DDBJ databases">
        <authorList>
            <person name="Sun Q."/>
            <person name="Zhou Y."/>
        </authorList>
    </citation>
    <scope>NUCLEOTIDE SEQUENCE</scope>
    <source>
        <strain evidence="9">CGMCC 1.15454</strain>
    </source>
</reference>
<evidence type="ECO:0000256" key="5">
    <source>
        <dbReference type="ARBA" id="ARBA00022692"/>
    </source>
</evidence>
<sequence length="372" mass="43336">MDVNLKVKANLRIRAFYLFFVIGSIQIGVGVMGSPMYVFREARQDSWISIIIAYIFILFVLFVMLRILRQYDNADIFGIQVDLFGKWLGMALGTFYIIYFFVTLLTVLVTYIEVIQIFIFPEISSLVLGVLLLSLVIYSVLGGIRVIIGVVFLFFFLAHWLLLLLYEPARNIELDHFRPVLNASVMELLKGSRETVFTFAGFEILFIIYPFIQNKKQAGRPVYWGTTWAAAIVFINTVISIGYFSPQRMEEMEWSVLSLFKIVKFPFIERFDYIVVAEWMMVTLPNMILLMWVITYGLKRMYKVPQKITLYVSAGILFVLCGFVTYHYWIMNLTDALSNIAFWVVYIYPLILLPLVILKKKLRKRKKGSDQK</sequence>
<organism evidence="9 10">
    <name type="scientific">Lentibacillus populi</name>
    <dbReference type="NCBI Taxonomy" id="1827502"/>
    <lineage>
        <taxon>Bacteria</taxon>
        <taxon>Bacillati</taxon>
        <taxon>Bacillota</taxon>
        <taxon>Bacilli</taxon>
        <taxon>Bacillales</taxon>
        <taxon>Bacillaceae</taxon>
        <taxon>Lentibacillus</taxon>
    </lineage>
</organism>
<keyword evidence="4" id="KW-0309">Germination</keyword>
<proteinExistence type="inferred from homology"/>
<evidence type="ECO:0000256" key="2">
    <source>
        <dbReference type="ARBA" id="ARBA00007998"/>
    </source>
</evidence>
<comment type="similarity">
    <text evidence="2">Belongs to the amino acid-polyamine-organocation (APC) superfamily. Spore germination protein (SGP) (TC 2.A.3.9) family.</text>
</comment>
<dbReference type="PANTHER" id="PTHR34975">
    <property type="entry name" value="SPORE GERMINATION PROTEIN A2"/>
    <property type="match status" value="1"/>
</dbReference>
<keyword evidence="5 8" id="KW-0812">Transmembrane</keyword>
<feature type="transmembrane region" description="Helical" evidence="8">
    <location>
        <begin position="224"/>
        <end position="244"/>
    </location>
</feature>